<comment type="subcellular location">
    <subcellularLocation>
        <location evidence="1">Cell membrane</location>
        <topology evidence="1">Multi-pass membrane protein</topology>
    </subcellularLocation>
</comment>
<feature type="compositionally biased region" description="Low complexity" evidence="6">
    <location>
        <begin position="112"/>
        <end position="121"/>
    </location>
</feature>
<dbReference type="Proteomes" id="UP000093355">
    <property type="component" value="Unassembled WGS sequence"/>
</dbReference>
<reference evidence="8 9" key="1">
    <citation type="submission" date="2016-05" db="EMBL/GenBank/DDBJ databases">
        <authorList>
            <person name="Lavstsen T."/>
            <person name="Jespersen J.S."/>
        </authorList>
    </citation>
    <scope>NUCLEOTIDE SEQUENCE [LARGE SCALE GENOMIC DNA]</scope>
    <source>
        <strain evidence="8 9">YLB-01</strain>
    </source>
</reference>
<evidence type="ECO:0000256" key="5">
    <source>
        <dbReference type="ARBA" id="ARBA00023136"/>
    </source>
</evidence>
<evidence type="ECO:0000313" key="9">
    <source>
        <dbReference type="Proteomes" id="UP000093355"/>
    </source>
</evidence>
<dbReference type="OrthoDB" id="3298527at2"/>
<organism evidence="8 9">
    <name type="scientific">Microbacterium sediminis</name>
    <dbReference type="NCBI Taxonomy" id="904291"/>
    <lineage>
        <taxon>Bacteria</taxon>
        <taxon>Bacillati</taxon>
        <taxon>Actinomycetota</taxon>
        <taxon>Actinomycetes</taxon>
        <taxon>Micrococcales</taxon>
        <taxon>Microbacteriaceae</taxon>
        <taxon>Microbacterium</taxon>
    </lineage>
</organism>
<evidence type="ECO:0000256" key="4">
    <source>
        <dbReference type="ARBA" id="ARBA00022989"/>
    </source>
</evidence>
<feature type="compositionally biased region" description="Basic and acidic residues" evidence="6">
    <location>
        <begin position="126"/>
        <end position="138"/>
    </location>
</feature>
<keyword evidence="5 7" id="KW-0472">Membrane</keyword>
<evidence type="ECO:0000256" key="1">
    <source>
        <dbReference type="ARBA" id="ARBA00004651"/>
    </source>
</evidence>
<name>A0A1B9ND91_9MICO</name>
<feature type="region of interest" description="Disordered" evidence="6">
    <location>
        <begin position="100"/>
        <end position="138"/>
    </location>
</feature>
<dbReference type="Pfam" id="PF13396">
    <property type="entry name" value="PLDc_N"/>
    <property type="match status" value="1"/>
</dbReference>
<comment type="caution">
    <text evidence="8">The sequence shown here is derived from an EMBL/GenBank/DDBJ whole genome shotgun (WGS) entry which is preliminary data.</text>
</comment>
<dbReference type="InterPro" id="IPR027379">
    <property type="entry name" value="CLS_N"/>
</dbReference>
<gene>
    <name evidence="8" type="ORF">A7J15_03205</name>
</gene>
<evidence type="ECO:0000256" key="6">
    <source>
        <dbReference type="SAM" id="MobiDB-lite"/>
    </source>
</evidence>
<keyword evidence="3 7" id="KW-0812">Transmembrane</keyword>
<feature type="transmembrane region" description="Helical" evidence="7">
    <location>
        <begin position="38"/>
        <end position="56"/>
    </location>
</feature>
<protein>
    <submittedName>
        <fullName evidence="8">Uncharacterized protein</fullName>
    </submittedName>
</protein>
<sequence length="138" mass="14837">MARFIVLFVIAAVVFTVFSIIDCAVQPATRHRGVSKRWWIVITCVPVIGGLLWFLIGRARRSQARPVAPDDDPAFLGSLDSVADQDERIRQLEEELAKLDEELGAGGPAPAPDDGTTPDGPDGTEGDERPDGGRGTRG</sequence>
<dbReference type="EMBL" id="LXMD01000021">
    <property type="protein sequence ID" value="OCG74560.1"/>
    <property type="molecule type" value="Genomic_DNA"/>
</dbReference>
<evidence type="ECO:0000313" key="8">
    <source>
        <dbReference type="EMBL" id="OCG74560.1"/>
    </source>
</evidence>
<keyword evidence="9" id="KW-1185">Reference proteome</keyword>
<dbReference type="AlphaFoldDB" id="A0A1B9ND91"/>
<proteinExistence type="predicted"/>
<keyword evidence="4 7" id="KW-1133">Transmembrane helix</keyword>
<dbReference type="GO" id="GO:0005886">
    <property type="term" value="C:plasma membrane"/>
    <property type="evidence" value="ECO:0007669"/>
    <property type="project" value="UniProtKB-SubCell"/>
</dbReference>
<accession>A0A1B9ND91</accession>
<dbReference type="STRING" id="904291.A7J15_03205"/>
<dbReference type="RefSeq" id="WP_067024367.1">
    <property type="nucleotide sequence ID" value="NZ_CP038256.1"/>
</dbReference>
<keyword evidence="2" id="KW-1003">Cell membrane</keyword>
<evidence type="ECO:0000256" key="7">
    <source>
        <dbReference type="SAM" id="Phobius"/>
    </source>
</evidence>
<evidence type="ECO:0000256" key="2">
    <source>
        <dbReference type="ARBA" id="ARBA00022475"/>
    </source>
</evidence>
<evidence type="ECO:0000256" key="3">
    <source>
        <dbReference type="ARBA" id="ARBA00022692"/>
    </source>
</evidence>